<accession>A0A1I7YGG4</accession>
<dbReference type="WBParaSite" id="L893_g15858.t1">
    <property type="protein sequence ID" value="L893_g15858.t1"/>
    <property type="gene ID" value="L893_g15858"/>
</dbReference>
<keyword evidence="1" id="KW-1185">Reference proteome</keyword>
<protein>
    <submittedName>
        <fullName evidence="2">Uncharacterized protein</fullName>
    </submittedName>
</protein>
<name>A0A1I7YGG4_9BILA</name>
<reference evidence="2" key="1">
    <citation type="submission" date="2016-11" db="UniProtKB">
        <authorList>
            <consortium name="WormBaseParasite"/>
        </authorList>
    </citation>
    <scope>IDENTIFICATION</scope>
</reference>
<dbReference type="AlphaFoldDB" id="A0A1I7YGG4"/>
<sequence length="74" mass="8665">MLNKQRNSRLVESESFVRCGLRRKETFLGEEGEVWQRSGFRIIVKVMNTDVIYALDEPLALTSVLKRSMFSQNR</sequence>
<organism evidence="1 2">
    <name type="scientific">Steinernema glaseri</name>
    <dbReference type="NCBI Taxonomy" id="37863"/>
    <lineage>
        <taxon>Eukaryota</taxon>
        <taxon>Metazoa</taxon>
        <taxon>Ecdysozoa</taxon>
        <taxon>Nematoda</taxon>
        <taxon>Chromadorea</taxon>
        <taxon>Rhabditida</taxon>
        <taxon>Tylenchina</taxon>
        <taxon>Panagrolaimomorpha</taxon>
        <taxon>Strongyloidoidea</taxon>
        <taxon>Steinernematidae</taxon>
        <taxon>Steinernema</taxon>
    </lineage>
</organism>
<proteinExistence type="predicted"/>
<evidence type="ECO:0000313" key="1">
    <source>
        <dbReference type="Proteomes" id="UP000095287"/>
    </source>
</evidence>
<evidence type="ECO:0000313" key="2">
    <source>
        <dbReference type="WBParaSite" id="L893_g15858.t1"/>
    </source>
</evidence>
<dbReference type="Proteomes" id="UP000095287">
    <property type="component" value="Unplaced"/>
</dbReference>